<dbReference type="PANTHER" id="PTHR23150">
    <property type="entry name" value="SULFATASE MODIFYING FACTOR 1, 2"/>
    <property type="match status" value="1"/>
</dbReference>
<evidence type="ECO:0000313" key="3">
    <source>
        <dbReference type="Proteomes" id="UP001596135"/>
    </source>
</evidence>
<feature type="domain" description="Sulfatase-modifying factor enzyme-like" evidence="1">
    <location>
        <begin position="3"/>
        <end position="303"/>
    </location>
</feature>
<dbReference type="EMBL" id="JBHSRJ010000004">
    <property type="protein sequence ID" value="MFC6043111.1"/>
    <property type="molecule type" value="Genomic_DNA"/>
</dbReference>
<reference evidence="3" key="1">
    <citation type="journal article" date="2019" name="Int. J. Syst. Evol. Microbiol.">
        <title>The Global Catalogue of Microorganisms (GCM) 10K type strain sequencing project: providing services to taxonomists for standard genome sequencing and annotation.</title>
        <authorList>
            <consortium name="The Broad Institute Genomics Platform"/>
            <consortium name="The Broad Institute Genome Sequencing Center for Infectious Disease"/>
            <person name="Wu L."/>
            <person name="Ma J."/>
        </authorList>
    </citation>
    <scope>NUCLEOTIDE SEQUENCE [LARGE SCALE GENOMIC DNA]</scope>
    <source>
        <strain evidence="3">CCUG 54522</strain>
    </source>
</reference>
<dbReference type="Proteomes" id="UP001596135">
    <property type="component" value="Unassembled WGS sequence"/>
</dbReference>
<dbReference type="SUPFAM" id="SSF56436">
    <property type="entry name" value="C-type lectin-like"/>
    <property type="match status" value="1"/>
</dbReference>
<dbReference type="PANTHER" id="PTHR23150:SF19">
    <property type="entry name" value="FORMYLGLYCINE-GENERATING ENZYME"/>
    <property type="match status" value="1"/>
</dbReference>
<gene>
    <name evidence="2" type="ORF">ACFPYL_08500</name>
</gene>
<accession>A0ABW1LGN5</accession>
<dbReference type="InterPro" id="IPR042095">
    <property type="entry name" value="SUMF_sf"/>
</dbReference>
<dbReference type="InterPro" id="IPR005532">
    <property type="entry name" value="SUMF_dom"/>
</dbReference>
<dbReference type="InterPro" id="IPR051043">
    <property type="entry name" value="Sulfatase_Mod_Factor_Kinase"/>
</dbReference>
<dbReference type="Pfam" id="PF03781">
    <property type="entry name" value="FGE-sulfatase"/>
    <property type="match status" value="1"/>
</dbReference>
<evidence type="ECO:0000259" key="1">
    <source>
        <dbReference type="Pfam" id="PF03781"/>
    </source>
</evidence>
<protein>
    <submittedName>
        <fullName evidence="2">Formylglycine-generating enzyme family protein</fullName>
    </submittedName>
</protein>
<name>A0ABW1LGN5_9ACTN</name>
<dbReference type="RefSeq" id="WP_379152899.1">
    <property type="nucleotide sequence ID" value="NZ_JBHSRJ010000004.1"/>
</dbReference>
<evidence type="ECO:0000313" key="2">
    <source>
        <dbReference type="EMBL" id="MFC6043111.1"/>
    </source>
</evidence>
<organism evidence="2 3">
    <name type="scientific">Nocardioides hankookensis</name>
    <dbReference type="NCBI Taxonomy" id="443157"/>
    <lineage>
        <taxon>Bacteria</taxon>
        <taxon>Bacillati</taxon>
        <taxon>Actinomycetota</taxon>
        <taxon>Actinomycetes</taxon>
        <taxon>Propionibacteriales</taxon>
        <taxon>Nocardioidaceae</taxon>
        <taxon>Nocardioides</taxon>
    </lineage>
</organism>
<comment type="caution">
    <text evidence="2">The sequence shown here is derived from an EMBL/GenBank/DDBJ whole genome shotgun (WGS) entry which is preliminary data.</text>
</comment>
<proteinExistence type="predicted"/>
<sequence>MRVDLPGGTFRMGSDDHYPEEAPTHQVRVGAFAIDAHQVTNAEFAEFVEATGYVTVAERPLDPADYPDAPADNLVPGSMVFVPTRGPVDLRHLSQWWRWKPGACWKHPNGPKSDIDKRLDHPVVHVAHEDAAAYAAWAGAALPTEAEWEYAARGGLDGAPYTWGDEARPGGRIMANTWDGPDFPWRSTGESGFQRTAPVGSFPANGFGLHDMAGNVWEWTDDWWTSRHPDDAASPCCAPENPRGGDLEASYDPAQPQFRVGRKVVKGGSHLCADSYCLRYRPAARRPQMIDTGMSHVGFRCVRRPEGTDDD</sequence>
<dbReference type="InterPro" id="IPR016187">
    <property type="entry name" value="CTDL_fold"/>
</dbReference>
<dbReference type="Gene3D" id="3.90.1580.10">
    <property type="entry name" value="paralog of FGE (formylglycine-generating enzyme)"/>
    <property type="match status" value="1"/>
</dbReference>
<keyword evidence="3" id="KW-1185">Reference proteome</keyword>